<keyword evidence="1" id="KW-0862">Zinc</keyword>
<evidence type="ECO:0000256" key="1">
    <source>
        <dbReference type="PROSITE-ProRule" id="PRU00175"/>
    </source>
</evidence>
<sequence length="127" mass="14102">MEYAWAILIMFGSVVAICFAIILLSAWSEAIVDLRLDRTGEINASQATDKSTLDELAELAFPEVCVLDELMCSICLDVIAPTHPARKLSCGHAYHASCISCWWNCNQQSSRGKVTCPSFRKDLFLQN</sequence>
<protein>
    <recommendedName>
        <fullName evidence="3">RING-type domain-containing protein</fullName>
    </recommendedName>
</protein>
<evidence type="ECO:0000259" key="3">
    <source>
        <dbReference type="PROSITE" id="PS50089"/>
    </source>
</evidence>
<keyword evidence="2" id="KW-0812">Transmembrane</keyword>
<keyword evidence="1" id="KW-0863">Zinc-finger</keyword>
<dbReference type="GO" id="GO:0008270">
    <property type="term" value="F:zinc ion binding"/>
    <property type="evidence" value="ECO:0007669"/>
    <property type="project" value="UniProtKB-KW"/>
</dbReference>
<dbReference type="AlphaFoldDB" id="A0A813EJ17"/>
<evidence type="ECO:0000313" key="4">
    <source>
        <dbReference type="EMBL" id="CAE8600581.1"/>
    </source>
</evidence>
<keyword evidence="2" id="KW-1133">Transmembrane helix</keyword>
<feature type="domain" description="RING-type" evidence="3">
    <location>
        <begin position="72"/>
        <end position="120"/>
    </location>
</feature>
<dbReference type="Pfam" id="PF17123">
    <property type="entry name" value="zf-RING_11"/>
    <property type="match status" value="1"/>
</dbReference>
<name>A0A813EJ17_POLGL</name>
<organism evidence="4 5">
    <name type="scientific">Polarella glacialis</name>
    <name type="common">Dinoflagellate</name>
    <dbReference type="NCBI Taxonomy" id="89957"/>
    <lineage>
        <taxon>Eukaryota</taxon>
        <taxon>Sar</taxon>
        <taxon>Alveolata</taxon>
        <taxon>Dinophyceae</taxon>
        <taxon>Suessiales</taxon>
        <taxon>Suessiaceae</taxon>
        <taxon>Polarella</taxon>
    </lineage>
</organism>
<comment type="caution">
    <text evidence="4">The sequence shown here is derived from an EMBL/GenBank/DDBJ whole genome shotgun (WGS) entry which is preliminary data.</text>
</comment>
<dbReference type="InterPro" id="IPR013083">
    <property type="entry name" value="Znf_RING/FYVE/PHD"/>
</dbReference>
<gene>
    <name evidence="4" type="ORF">PGLA1383_LOCUS18897</name>
</gene>
<feature type="transmembrane region" description="Helical" evidence="2">
    <location>
        <begin position="6"/>
        <end position="27"/>
    </location>
</feature>
<evidence type="ECO:0000256" key="2">
    <source>
        <dbReference type="SAM" id="Phobius"/>
    </source>
</evidence>
<dbReference type="OrthoDB" id="6105938at2759"/>
<keyword evidence="5" id="KW-1185">Reference proteome</keyword>
<dbReference type="InterPro" id="IPR001841">
    <property type="entry name" value="Znf_RING"/>
</dbReference>
<accession>A0A813EJ17</accession>
<reference evidence="4" key="1">
    <citation type="submission" date="2021-02" db="EMBL/GenBank/DDBJ databases">
        <authorList>
            <person name="Dougan E. K."/>
            <person name="Rhodes N."/>
            <person name="Thang M."/>
            <person name="Chan C."/>
        </authorList>
    </citation>
    <scope>NUCLEOTIDE SEQUENCE</scope>
</reference>
<dbReference type="Gene3D" id="3.30.40.10">
    <property type="entry name" value="Zinc/RING finger domain, C3HC4 (zinc finger)"/>
    <property type="match status" value="1"/>
</dbReference>
<keyword evidence="1" id="KW-0479">Metal-binding</keyword>
<dbReference type="Proteomes" id="UP000654075">
    <property type="component" value="Unassembled WGS sequence"/>
</dbReference>
<proteinExistence type="predicted"/>
<dbReference type="PROSITE" id="PS50089">
    <property type="entry name" value="ZF_RING_2"/>
    <property type="match status" value="1"/>
</dbReference>
<dbReference type="SUPFAM" id="SSF57850">
    <property type="entry name" value="RING/U-box"/>
    <property type="match status" value="1"/>
</dbReference>
<evidence type="ECO:0000313" key="5">
    <source>
        <dbReference type="Proteomes" id="UP000654075"/>
    </source>
</evidence>
<dbReference type="EMBL" id="CAJNNV010012280">
    <property type="protein sequence ID" value="CAE8600581.1"/>
    <property type="molecule type" value="Genomic_DNA"/>
</dbReference>
<keyword evidence="2" id="KW-0472">Membrane</keyword>